<name>A2FG22_TRIV3</name>
<evidence type="ECO:0000313" key="2">
    <source>
        <dbReference type="Proteomes" id="UP000001542"/>
    </source>
</evidence>
<dbReference type="VEuPathDB" id="TrichDB:TVAG_301820"/>
<dbReference type="Proteomes" id="UP000001542">
    <property type="component" value="Unassembled WGS sequence"/>
</dbReference>
<sequence length="183" mass="21660">MSVNFIDEFNKRAEKLNANFISESDFKKKRQMVEKILALYLNIAEDPKPEMIKLSKKVKTRSSTSYDRKKMEEGTQNCEDIRDTQTYKILKEHLHYTDKEKVPIVIIQSFLRNAPLTEEERRNFRVAIKNQLIAYNILDHHIDWLKKNILIAEEAGIKIFMFDPDKRSRKYKETSNSDDNDSA</sequence>
<dbReference type="EMBL" id="DS113772">
    <property type="protein sequence ID" value="EAX96141.1"/>
    <property type="molecule type" value="Genomic_DNA"/>
</dbReference>
<protein>
    <submittedName>
        <fullName evidence="1">Uncharacterized protein</fullName>
    </submittedName>
</protein>
<proteinExistence type="predicted"/>
<accession>A2FG22</accession>
<keyword evidence="2" id="KW-1185">Reference proteome</keyword>
<dbReference type="RefSeq" id="XP_001309071.1">
    <property type="nucleotide sequence ID" value="XM_001309070.1"/>
</dbReference>
<dbReference type="KEGG" id="tva:4753908"/>
<reference evidence="1" key="1">
    <citation type="submission" date="2006-10" db="EMBL/GenBank/DDBJ databases">
        <authorList>
            <person name="Amadeo P."/>
            <person name="Zhao Q."/>
            <person name="Wortman J."/>
            <person name="Fraser-Liggett C."/>
            <person name="Carlton J."/>
        </authorList>
    </citation>
    <scope>NUCLEOTIDE SEQUENCE</scope>
    <source>
        <strain evidence="1">G3</strain>
    </source>
</reference>
<evidence type="ECO:0000313" key="1">
    <source>
        <dbReference type="EMBL" id="EAX96141.1"/>
    </source>
</evidence>
<gene>
    <name evidence="1" type="ORF">TVAG_301820</name>
</gene>
<dbReference type="InParanoid" id="A2FG22"/>
<organism evidence="1 2">
    <name type="scientific">Trichomonas vaginalis (strain ATCC PRA-98 / G3)</name>
    <dbReference type="NCBI Taxonomy" id="412133"/>
    <lineage>
        <taxon>Eukaryota</taxon>
        <taxon>Metamonada</taxon>
        <taxon>Parabasalia</taxon>
        <taxon>Trichomonadida</taxon>
        <taxon>Trichomonadidae</taxon>
        <taxon>Trichomonas</taxon>
    </lineage>
</organism>
<dbReference type="VEuPathDB" id="TrichDB:TVAGG3_0674740"/>
<dbReference type="AlphaFoldDB" id="A2FG22"/>
<reference evidence="1" key="2">
    <citation type="journal article" date="2007" name="Science">
        <title>Draft genome sequence of the sexually transmitted pathogen Trichomonas vaginalis.</title>
        <authorList>
            <person name="Carlton J.M."/>
            <person name="Hirt R.P."/>
            <person name="Silva J.C."/>
            <person name="Delcher A.L."/>
            <person name="Schatz M."/>
            <person name="Zhao Q."/>
            <person name="Wortman J.R."/>
            <person name="Bidwell S.L."/>
            <person name="Alsmark U.C.M."/>
            <person name="Besteiro S."/>
            <person name="Sicheritz-Ponten T."/>
            <person name="Noel C.J."/>
            <person name="Dacks J.B."/>
            <person name="Foster P.G."/>
            <person name="Simillion C."/>
            <person name="Van de Peer Y."/>
            <person name="Miranda-Saavedra D."/>
            <person name="Barton G.J."/>
            <person name="Westrop G.D."/>
            <person name="Mueller S."/>
            <person name="Dessi D."/>
            <person name="Fiori P.L."/>
            <person name="Ren Q."/>
            <person name="Paulsen I."/>
            <person name="Zhang H."/>
            <person name="Bastida-Corcuera F.D."/>
            <person name="Simoes-Barbosa A."/>
            <person name="Brown M.T."/>
            <person name="Hayes R.D."/>
            <person name="Mukherjee M."/>
            <person name="Okumura C.Y."/>
            <person name="Schneider R."/>
            <person name="Smith A.J."/>
            <person name="Vanacova S."/>
            <person name="Villalvazo M."/>
            <person name="Haas B.J."/>
            <person name="Pertea M."/>
            <person name="Feldblyum T.V."/>
            <person name="Utterback T.R."/>
            <person name="Shu C.L."/>
            <person name="Osoegawa K."/>
            <person name="de Jong P.J."/>
            <person name="Hrdy I."/>
            <person name="Horvathova L."/>
            <person name="Zubacova Z."/>
            <person name="Dolezal P."/>
            <person name="Malik S.B."/>
            <person name="Logsdon J.M. Jr."/>
            <person name="Henze K."/>
            <person name="Gupta A."/>
            <person name="Wang C.C."/>
            <person name="Dunne R.L."/>
            <person name="Upcroft J.A."/>
            <person name="Upcroft P."/>
            <person name="White O."/>
            <person name="Salzberg S.L."/>
            <person name="Tang P."/>
            <person name="Chiu C.-H."/>
            <person name="Lee Y.-S."/>
            <person name="Embley T.M."/>
            <person name="Coombs G.H."/>
            <person name="Mottram J.C."/>
            <person name="Tachezy J."/>
            <person name="Fraser-Liggett C.M."/>
            <person name="Johnson P.J."/>
        </authorList>
    </citation>
    <scope>NUCLEOTIDE SEQUENCE [LARGE SCALE GENOMIC DNA]</scope>
    <source>
        <strain evidence="1">G3</strain>
    </source>
</reference>